<feature type="region of interest" description="Disordered" evidence="1">
    <location>
        <begin position="300"/>
        <end position="320"/>
    </location>
</feature>
<dbReference type="GO" id="GO:0016301">
    <property type="term" value="F:kinase activity"/>
    <property type="evidence" value="ECO:0007669"/>
    <property type="project" value="UniProtKB-KW"/>
</dbReference>
<dbReference type="Gene3D" id="3.30.565.10">
    <property type="entry name" value="Histidine kinase-like ATPase, C-terminal domain"/>
    <property type="match status" value="1"/>
</dbReference>
<dbReference type="RefSeq" id="WP_233393074.1">
    <property type="nucleotide sequence ID" value="NZ_JAJTWT010000006.1"/>
</dbReference>
<keyword evidence="2" id="KW-0472">Membrane</keyword>
<organism evidence="4 5">
    <name type="scientific">Pelomonas caseinilytica</name>
    <dbReference type="NCBI Taxonomy" id="2906763"/>
    <lineage>
        <taxon>Bacteria</taxon>
        <taxon>Pseudomonadati</taxon>
        <taxon>Pseudomonadota</taxon>
        <taxon>Betaproteobacteria</taxon>
        <taxon>Burkholderiales</taxon>
        <taxon>Sphaerotilaceae</taxon>
        <taxon>Roseateles</taxon>
    </lineage>
</organism>
<dbReference type="Proteomes" id="UP001201463">
    <property type="component" value="Unassembled WGS sequence"/>
</dbReference>
<dbReference type="EMBL" id="JAJTWT010000006">
    <property type="protein sequence ID" value="MCE4538630.1"/>
    <property type="molecule type" value="Genomic_DNA"/>
</dbReference>
<accession>A0ABS8XHA7</accession>
<feature type="domain" description="Signal transduction histidine kinase internal region" evidence="3">
    <location>
        <begin position="163"/>
        <end position="239"/>
    </location>
</feature>
<dbReference type="Pfam" id="PF06580">
    <property type="entry name" value="His_kinase"/>
    <property type="match status" value="1"/>
</dbReference>
<dbReference type="PANTHER" id="PTHR34220:SF9">
    <property type="entry name" value="SIGNAL TRANSDUCTION HISTIDINE KINASE INTERNAL REGION DOMAIN-CONTAINING PROTEIN"/>
    <property type="match status" value="1"/>
</dbReference>
<dbReference type="InterPro" id="IPR010559">
    <property type="entry name" value="Sig_transdc_His_kin_internal"/>
</dbReference>
<evidence type="ECO:0000256" key="2">
    <source>
        <dbReference type="SAM" id="Phobius"/>
    </source>
</evidence>
<keyword evidence="2" id="KW-0812">Transmembrane</keyword>
<protein>
    <submittedName>
        <fullName evidence="4">Histidine kinase</fullName>
    </submittedName>
</protein>
<feature type="transmembrane region" description="Helical" evidence="2">
    <location>
        <begin position="76"/>
        <end position="109"/>
    </location>
</feature>
<comment type="caution">
    <text evidence="4">The sequence shown here is derived from an EMBL/GenBank/DDBJ whole genome shotgun (WGS) entry which is preliminary data.</text>
</comment>
<evidence type="ECO:0000313" key="5">
    <source>
        <dbReference type="Proteomes" id="UP001201463"/>
    </source>
</evidence>
<evidence type="ECO:0000259" key="3">
    <source>
        <dbReference type="Pfam" id="PF06580"/>
    </source>
</evidence>
<evidence type="ECO:0000256" key="1">
    <source>
        <dbReference type="SAM" id="MobiDB-lite"/>
    </source>
</evidence>
<evidence type="ECO:0000313" key="4">
    <source>
        <dbReference type="EMBL" id="MCE4538630.1"/>
    </source>
</evidence>
<gene>
    <name evidence="4" type="ORF">LXT12_15365</name>
</gene>
<dbReference type="SUPFAM" id="SSF55874">
    <property type="entry name" value="ATPase domain of HSP90 chaperone/DNA topoisomerase II/histidine kinase"/>
    <property type="match status" value="1"/>
</dbReference>
<proteinExistence type="predicted"/>
<name>A0ABS8XHA7_9BURK</name>
<keyword evidence="4" id="KW-0418">Kinase</keyword>
<keyword evidence="4" id="KW-0808">Transferase</keyword>
<keyword evidence="2" id="KW-1133">Transmembrane helix</keyword>
<feature type="transmembrane region" description="Helical" evidence="2">
    <location>
        <begin position="43"/>
        <end position="64"/>
    </location>
</feature>
<dbReference type="InterPro" id="IPR050640">
    <property type="entry name" value="Bact_2-comp_sensor_kinase"/>
</dbReference>
<sequence>MSLLPPRWRLPYVALLTVVGLLLSASALQAYRLSGGRRPWEPFLWEFSSVAVIGLLVLGVHALMGALRGRPWPQQLAAHALALPLFSGLHIAGMFGIRLLVYGLVGVGYHPDDLPTLLVFEGGKDAVSYLSFCLISRGVWMAGAAAARARELDRARRELAEERLARLADQVQPHFLFNTLNLISSVMYEDVARADRLLCELAALLRQTLAAQQRAEHSLADELALVQPFLALMQARFGRERLVVEIQADADARACRLPALLLLAPVENAIKHDVARHRGRVTVSVRAERDGERLRLTVSNHADQPLPATPPLPPERDGGLGLRNLRERLQARYGSAARVDFGPQAGGMRLAMELPCTS</sequence>
<dbReference type="PANTHER" id="PTHR34220">
    <property type="entry name" value="SENSOR HISTIDINE KINASE YPDA"/>
    <property type="match status" value="1"/>
</dbReference>
<dbReference type="InterPro" id="IPR036890">
    <property type="entry name" value="HATPase_C_sf"/>
</dbReference>
<keyword evidence="5" id="KW-1185">Reference proteome</keyword>
<reference evidence="4 5" key="1">
    <citation type="submission" date="2021-12" db="EMBL/GenBank/DDBJ databases">
        <title>Genome seq of p7.</title>
        <authorList>
            <person name="Seo T."/>
        </authorList>
    </citation>
    <scope>NUCLEOTIDE SEQUENCE [LARGE SCALE GENOMIC DNA]</scope>
    <source>
        <strain evidence="4 5">P7</strain>
    </source>
</reference>